<name>A0ABW5AIJ9_9BRAD</name>
<dbReference type="RefSeq" id="WP_378476938.1">
    <property type="nucleotide sequence ID" value="NZ_JBHUIW010000004.1"/>
</dbReference>
<comment type="caution">
    <text evidence="1">The sequence shown here is derived from an EMBL/GenBank/DDBJ whole genome shotgun (WGS) entry which is preliminary data.</text>
</comment>
<keyword evidence="2" id="KW-1185">Reference proteome</keyword>
<keyword evidence="1" id="KW-0378">Hydrolase</keyword>
<sequence>MTVRGGDPGDTTTVLAEQDWVSALIRHWRDDPAGTYRTWFLWEERIKNFRSIRRGIQAVIKEIETDTFGNAFRGSSLETVLDSISEQRQVFKGADHAFMWKPKLRIPDIYENRQNQIAFGRFLDTCLCCNSEAQIVAAIHRLDQVGIKGLGPAVANLMYFLHPTIAPPFNTAIVNGFNAVRGATVKLGRWTEYLAMRDGILELNRTHQNLLSNDLGAVAAFLFDVGSKRYPIPSRDGAADLSGWRTDLERVREQSAAAAKAEAAAREADHTHTEVQGWLRDLGFALGFDVWVAANDGARRYRDGRLGEGCLERLPDRIASAPSADAIRLIDVIWIDRSGGEFVAAFEVEHTTSIYSGIVRMLDLALGIDGASARNFFLVAPDDRQDDVRAQFARPAFSKVSDLDLRYLPYSELRSHKDAIARFGSGLKGVLAIARPIAPALGPATRPRPNSAS</sequence>
<gene>
    <name evidence="1" type="ORF">ACFSOX_06310</name>
</gene>
<keyword evidence="1" id="KW-0540">Nuclease</keyword>
<protein>
    <submittedName>
        <fullName evidence="1">Type II restriction endonuclease</fullName>
    </submittedName>
</protein>
<keyword evidence="1" id="KW-0255">Endonuclease</keyword>
<dbReference type="Proteomes" id="UP001597314">
    <property type="component" value="Unassembled WGS sequence"/>
</dbReference>
<accession>A0ABW5AIJ9</accession>
<reference evidence="2" key="1">
    <citation type="journal article" date="2019" name="Int. J. Syst. Evol. Microbiol.">
        <title>The Global Catalogue of Microorganisms (GCM) 10K type strain sequencing project: providing services to taxonomists for standard genome sequencing and annotation.</title>
        <authorList>
            <consortium name="The Broad Institute Genomics Platform"/>
            <consortium name="The Broad Institute Genome Sequencing Center for Infectious Disease"/>
            <person name="Wu L."/>
            <person name="Ma J."/>
        </authorList>
    </citation>
    <scope>NUCLEOTIDE SEQUENCE [LARGE SCALE GENOMIC DNA]</scope>
    <source>
        <strain evidence="2">CGMCC 1.6774</strain>
    </source>
</reference>
<dbReference type="EMBL" id="JBHUIW010000004">
    <property type="protein sequence ID" value="MFD2181759.1"/>
    <property type="molecule type" value="Genomic_DNA"/>
</dbReference>
<dbReference type="GO" id="GO:0004519">
    <property type="term" value="F:endonuclease activity"/>
    <property type="evidence" value="ECO:0007669"/>
    <property type="project" value="UniProtKB-KW"/>
</dbReference>
<proteinExistence type="predicted"/>
<evidence type="ECO:0000313" key="2">
    <source>
        <dbReference type="Proteomes" id="UP001597314"/>
    </source>
</evidence>
<evidence type="ECO:0000313" key="1">
    <source>
        <dbReference type="EMBL" id="MFD2181759.1"/>
    </source>
</evidence>
<organism evidence="1 2">
    <name type="scientific">Rhodoplanes azumiensis</name>
    <dbReference type="NCBI Taxonomy" id="1897628"/>
    <lineage>
        <taxon>Bacteria</taxon>
        <taxon>Pseudomonadati</taxon>
        <taxon>Pseudomonadota</taxon>
        <taxon>Alphaproteobacteria</taxon>
        <taxon>Hyphomicrobiales</taxon>
        <taxon>Nitrobacteraceae</taxon>
        <taxon>Rhodoplanes</taxon>
    </lineage>
</organism>